<dbReference type="OMA" id="MDYFEHT"/>
<keyword evidence="5 11" id="KW-0418">Kinase</keyword>
<dbReference type="GO" id="GO:0005524">
    <property type="term" value="F:ATP binding"/>
    <property type="evidence" value="ECO:0007669"/>
    <property type="project" value="UniProtKB-UniRule"/>
</dbReference>
<dbReference type="Gene3D" id="1.10.510.10">
    <property type="entry name" value="Transferase(Phosphotransferase) domain 1"/>
    <property type="match status" value="1"/>
</dbReference>
<dbReference type="Gene3D" id="3.30.200.20">
    <property type="entry name" value="Phosphorylase Kinase, domain 1"/>
    <property type="match status" value="1"/>
</dbReference>
<reference evidence="11" key="1">
    <citation type="submission" date="2012-04" db="EMBL/GenBank/DDBJ databases">
        <title>The Genome Sequence of Loa loa.</title>
        <authorList>
            <consortium name="The Broad Institute Genome Sequencing Platform"/>
            <consortium name="Broad Institute Genome Sequencing Center for Infectious Disease"/>
            <person name="Nutman T.B."/>
            <person name="Fink D.L."/>
            <person name="Russ C."/>
            <person name="Young S."/>
            <person name="Zeng Q."/>
            <person name="Gargeya S."/>
            <person name="Alvarado L."/>
            <person name="Berlin A."/>
            <person name="Chapman S.B."/>
            <person name="Chen Z."/>
            <person name="Freedman E."/>
            <person name="Gellesch M."/>
            <person name="Goldberg J."/>
            <person name="Griggs A."/>
            <person name="Gujja S."/>
            <person name="Heilman E.R."/>
            <person name="Heiman D."/>
            <person name="Howarth C."/>
            <person name="Mehta T."/>
            <person name="Neiman D."/>
            <person name="Pearson M."/>
            <person name="Roberts A."/>
            <person name="Saif S."/>
            <person name="Shea T."/>
            <person name="Shenoy N."/>
            <person name="Sisk P."/>
            <person name="Stolte C."/>
            <person name="Sykes S."/>
            <person name="White J."/>
            <person name="Yandava C."/>
            <person name="Haas B."/>
            <person name="Henn M.R."/>
            <person name="Nusbaum C."/>
            <person name="Birren B."/>
        </authorList>
    </citation>
    <scope>NUCLEOTIDE SEQUENCE [LARGE SCALE GENOMIC DNA]</scope>
</reference>
<evidence type="ECO:0000256" key="8">
    <source>
        <dbReference type="RuleBase" id="RU000304"/>
    </source>
</evidence>
<dbReference type="PROSITE" id="PS00108">
    <property type="entry name" value="PROTEIN_KINASE_ST"/>
    <property type="match status" value="1"/>
</dbReference>
<dbReference type="PROSITE" id="PS00107">
    <property type="entry name" value="PROTEIN_KINASE_ATP"/>
    <property type="match status" value="1"/>
</dbReference>
<dbReference type="GO" id="GO:0004674">
    <property type="term" value="F:protein serine/threonine kinase activity"/>
    <property type="evidence" value="ECO:0007669"/>
    <property type="project" value="UniProtKB-KW"/>
</dbReference>
<dbReference type="PANTHER" id="PTHR44167">
    <property type="entry name" value="OVARIAN-SPECIFIC SERINE/THREONINE-PROTEIN KINASE LOK-RELATED"/>
    <property type="match status" value="1"/>
</dbReference>
<evidence type="ECO:0000256" key="3">
    <source>
        <dbReference type="ARBA" id="ARBA00022679"/>
    </source>
</evidence>
<keyword evidence="3" id="KW-0808">Transferase</keyword>
<evidence type="ECO:0000256" key="2">
    <source>
        <dbReference type="ARBA" id="ARBA00022527"/>
    </source>
</evidence>
<evidence type="ECO:0000256" key="9">
    <source>
        <dbReference type="SAM" id="MobiDB-lite"/>
    </source>
</evidence>
<dbReference type="GO" id="GO:0044773">
    <property type="term" value="P:mitotic DNA damage checkpoint signaling"/>
    <property type="evidence" value="ECO:0007669"/>
    <property type="project" value="TreeGrafter"/>
</dbReference>
<proteinExistence type="inferred from homology"/>
<dbReference type="EC" id="2.7.11.1" evidence="1"/>
<dbReference type="PROSITE" id="PS50011">
    <property type="entry name" value="PROTEIN_KINASE_DOM"/>
    <property type="match status" value="1"/>
</dbReference>
<dbReference type="Pfam" id="PF00069">
    <property type="entry name" value="Pkinase"/>
    <property type="match status" value="2"/>
</dbReference>
<dbReference type="SMART" id="SM00220">
    <property type="entry name" value="S_TKc"/>
    <property type="match status" value="1"/>
</dbReference>
<dbReference type="PANTHER" id="PTHR44167:SF23">
    <property type="entry name" value="CDC7 KINASE, ISOFORM A-RELATED"/>
    <property type="match status" value="1"/>
</dbReference>
<dbReference type="InterPro" id="IPR011009">
    <property type="entry name" value="Kinase-like_dom_sf"/>
</dbReference>
<comment type="similarity">
    <text evidence="8">Belongs to the protein kinase superfamily.</text>
</comment>
<organism evidence="11">
    <name type="scientific">Loa loa</name>
    <name type="common">Eye worm</name>
    <name type="synonym">Filaria loa</name>
    <dbReference type="NCBI Taxonomy" id="7209"/>
    <lineage>
        <taxon>Eukaryota</taxon>
        <taxon>Metazoa</taxon>
        <taxon>Ecdysozoa</taxon>
        <taxon>Nematoda</taxon>
        <taxon>Chromadorea</taxon>
        <taxon>Rhabditida</taxon>
        <taxon>Spirurina</taxon>
        <taxon>Spiruromorpha</taxon>
        <taxon>Filarioidea</taxon>
        <taxon>Onchocercidae</taxon>
        <taxon>Loa</taxon>
    </lineage>
</organism>
<keyword evidence="4 7" id="KW-0547">Nucleotide-binding</keyword>
<keyword evidence="6 7" id="KW-0067">ATP-binding</keyword>
<sequence length="432" mass="49351">MLAFENVLCLGSGIDYFDVTNVGHGNEYNISASMPTPNAGRRRVPPDRPTSSSWVRDNFIVGGVLGSGTFGNVYQIKCRREPGTSYAMKELARNNLPKFIATELRILQRFGGVHNIMRIHAAHRERDRVFIVMDYFEHTPTKEIMASVTVPEILDYMKNLLDALRYLHGKGIIHRDVKPSNFLYNRSKHKYCLIDFGLCEEISVGQSPRKHIGERNALKNLKVSGQNHKICEKNEVRKGVKRKECDCHGLPRVCDICTKRPRLHVNKAGTPGFRAPEVLLKYRHQTFLVDIWSAGITFLSLLCRKHPVMRPNDDYEALGQMAIIFGSEPIEQLARKNNSILLASWDFPGLDMVKFVNAVRNEEIPQQGKYCDTCRNLFFGNYSAKCMCHISEEHSLRQLAPDERQVFEILKRCLIVDPEMRYTAEMLSASFS</sequence>
<dbReference type="SUPFAM" id="SSF56112">
    <property type="entry name" value="Protein kinase-like (PK-like)"/>
    <property type="match status" value="1"/>
</dbReference>
<dbReference type="InterPro" id="IPR000719">
    <property type="entry name" value="Prot_kinase_dom"/>
</dbReference>
<evidence type="ECO:0000256" key="4">
    <source>
        <dbReference type="ARBA" id="ARBA00022741"/>
    </source>
</evidence>
<dbReference type="GeneID" id="9940402"/>
<dbReference type="InterPro" id="IPR017441">
    <property type="entry name" value="Protein_kinase_ATP_BS"/>
</dbReference>
<dbReference type="GO" id="GO:0005634">
    <property type="term" value="C:nucleus"/>
    <property type="evidence" value="ECO:0007669"/>
    <property type="project" value="TreeGrafter"/>
</dbReference>
<evidence type="ECO:0000313" key="11">
    <source>
        <dbReference type="EMBL" id="EFO25473.2"/>
    </source>
</evidence>
<feature type="domain" description="Protein kinase" evidence="10">
    <location>
        <begin position="59"/>
        <end position="432"/>
    </location>
</feature>
<dbReference type="CTD" id="9940402"/>
<evidence type="ECO:0000256" key="5">
    <source>
        <dbReference type="ARBA" id="ARBA00022777"/>
    </source>
</evidence>
<evidence type="ECO:0000256" key="6">
    <source>
        <dbReference type="ARBA" id="ARBA00022840"/>
    </source>
</evidence>
<keyword evidence="2 8" id="KW-0723">Serine/threonine-protein kinase</keyword>
<dbReference type="AlphaFoldDB" id="A0A1S0U5W5"/>
<dbReference type="RefSeq" id="XP_020303438.1">
    <property type="nucleotide sequence ID" value="XM_020446191.1"/>
</dbReference>
<evidence type="ECO:0000256" key="1">
    <source>
        <dbReference type="ARBA" id="ARBA00012513"/>
    </source>
</evidence>
<protein>
    <recommendedName>
        <fullName evidence="1">non-specific serine/threonine protein kinase</fullName>
        <ecNumber evidence="1">2.7.11.1</ecNumber>
    </recommendedName>
</protein>
<dbReference type="FunCoup" id="A0A1S0U5W5">
    <property type="interactions" value="1484"/>
</dbReference>
<dbReference type="OrthoDB" id="10020333at2759"/>
<dbReference type="KEGG" id="loa:LOAG_03017"/>
<evidence type="ECO:0000256" key="7">
    <source>
        <dbReference type="PROSITE-ProRule" id="PRU10141"/>
    </source>
</evidence>
<feature type="binding site" evidence="7">
    <location>
        <position position="89"/>
    </location>
    <ligand>
        <name>ATP</name>
        <dbReference type="ChEBI" id="CHEBI:30616"/>
    </ligand>
</feature>
<name>A0A1S0U5W5_LOALO</name>
<feature type="region of interest" description="Disordered" evidence="9">
    <location>
        <begin position="31"/>
        <end position="51"/>
    </location>
</feature>
<gene>
    <name evidence="11" type="ORF">LOAG_03017</name>
</gene>
<dbReference type="EMBL" id="JH712148">
    <property type="protein sequence ID" value="EFO25473.2"/>
    <property type="molecule type" value="Genomic_DNA"/>
</dbReference>
<dbReference type="InParanoid" id="A0A1S0U5W5"/>
<evidence type="ECO:0000259" key="10">
    <source>
        <dbReference type="PROSITE" id="PS50011"/>
    </source>
</evidence>
<dbReference type="InterPro" id="IPR008271">
    <property type="entry name" value="Ser/Thr_kinase_AS"/>
</dbReference>
<accession>A0A1S0U5W5</accession>